<sequence>MSIPQRNARRHAHHVGPTIRFRLPSLPNAMPISYEQDLLEERQRARVARQRAVFRMRVDSIDYFLRDDEDHFRALGVRYFSTTPQARDRALAPLLPFSRPFEVPQERQDEEEGELFTHHRYARQFLLSARATWPEPRAYNILRRAQFCQNKFWRQMSQLERLVVAIERIESTMGRNDTDHLRIIEDWEGEGLWVDERVREWVSSLPETAQQLRLGLSMDRIVTNLFTGEVEQEE</sequence>
<organism evidence="1">
    <name type="scientific">Mytilinidion resinicola</name>
    <dbReference type="NCBI Taxonomy" id="574789"/>
    <lineage>
        <taxon>Eukaryota</taxon>
        <taxon>Fungi</taxon>
        <taxon>Dikarya</taxon>
        <taxon>Ascomycota</taxon>
        <taxon>Pezizomycotina</taxon>
        <taxon>Dothideomycetes</taxon>
        <taxon>Pleosporomycetidae</taxon>
        <taxon>Mytilinidiales</taxon>
        <taxon>Mytilinidiaceae</taxon>
        <taxon>Mytilinidion</taxon>
    </lineage>
</organism>
<reference evidence="3" key="3">
    <citation type="submission" date="2025-04" db="UniProtKB">
        <authorList>
            <consortium name="RefSeq"/>
        </authorList>
    </citation>
    <scope>IDENTIFICATION</scope>
    <source>
        <strain evidence="3">CBS 304.34</strain>
    </source>
</reference>
<dbReference type="EMBL" id="MU003692">
    <property type="protein sequence ID" value="KAF2817818.1"/>
    <property type="molecule type" value="Genomic_DNA"/>
</dbReference>
<reference evidence="1 3" key="1">
    <citation type="journal article" date="2020" name="Stud. Mycol.">
        <title>101 Dothideomycetes genomes: a test case for predicting lifestyles and emergence of pathogens.</title>
        <authorList>
            <person name="Haridas S."/>
            <person name="Albert R."/>
            <person name="Binder M."/>
            <person name="Bloem J."/>
            <person name="Labutti K."/>
            <person name="Salamov A."/>
            <person name="Andreopoulos B."/>
            <person name="Baker S."/>
            <person name="Barry K."/>
            <person name="Bills G."/>
            <person name="Bluhm B."/>
            <person name="Cannon C."/>
            <person name="Castanera R."/>
            <person name="Culley D."/>
            <person name="Daum C."/>
            <person name="Ezra D."/>
            <person name="Gonzalez J."/>
            <person name="Henrissat B."/>
            <person name="Kuo A."/>
            <person name="Liang C."/>
            <person name="Lipzen A."/>
            <person name="Lutzoni F."/>
            <person name="Magnuson J."/>
            <person name="Mondo S."/>
            <person name="Nolan M."/>
            <person name="Ohm R."/>
            <person name="Pangilinan J."/>
            <person name="Park H.-J."/>
            <person name="Ramirez L."/>
            <person name="Alfaro M."/>
            <person name="Sun H."/>
            <person name="Tritt A."/>
            <person name="Yoshinaga Y."/>
            <person name="Zwiers L.-H."/>
            <person name="Turgeon B."/>
            <person name="Goodwin S."/>
            <person name="Spatafora J."/>
            <person name="Crous P."/>
            <person name="Grigoriev I."/>
        </authorList>
    </citation>
    <scope>NUCLEOTIDE SEQUENCE</scope>
    <source>
        <strain evidence="1 3">CBS 304.34</strain>
    </source>
</reference>
<proteinExistence type="predicted"/>
<evidence type="ECO:0000313" key="3">
    <source>
        <dbReference type="RefSeq" id="XP_033584782.1"/>
    </source>
</evidence>
<gene>
    <name evidence="1 3" type="ORF">BDZ99DRAFT_470772</name>
</gene>
<dbReference type="Proteomes" id="UP000504636">
    <property type="component" value="Unplaced"/>
</dbReference>
<reference evidence="3" key="2">
    <citation type="submission" date="2020-04" db="EMBL/GenBank/DDBJ databases">
        <authorList>
            <consortium name="NCBI Genome Project"/>
        </authorList>
    </citation>
    <scope>NUCLEOTIDE SEQUENCE</scope>
    <source>
        <strain evidence="3">CBS 304.34</strain>
    </source>
</reference>
<dbReference type="RefSeq" id="XP_033584782.1">
    <property type="nucleotide sequence ID" value="XM_033721654.1"/>
</dbReference>
<keyword evidence="2" id="KW-1185">Reference proteome</keyword>
<protein>
    <submittedName>
        <fullName evidence="1 3">Uncharacterized protein</fullName>
    </submittedName>
</protein>
<evidence type="ECO:0000313" key="1">
    <source>
        <dbReference type="EMBL" id="KAF2817818.1"/>
    </source>
</evidence>
<dbReference type="OrthoDB" id="10398939at2759"/>
<evidence type="ECO:0000313" key="2">
    <source>
        <dbReference type="Proteomes" id="UP000504636"/>
    </source>
</evidence>
<name>A0A6A6ZAG2_9PEZI</name>
<dbReference type="AlphaFoldDB" id="A0A6A6ZAG2"/>
<dbReference type="GeneID" id="54462547"/>
<accession>A0A6A6ZAG2</accession>